<sequence>MLAQLQEMRFFDTRENRQALTATAEEEEQCICKLAVFKVPSIFEDTHLAPPKKTSSSSFKDNSDRQHPTQDPAILLPSTTATVQCLPLYSSSIAISLQSQPHPTSTSPQRAVISLVGHKIVKQVKI</sequence>
<dbReference type="EMBL" id="OX465082">
    <property type="protein sequence ID" value="CAI9291351.1"/>
    <property type="molecule type" value="Genomic_DNA"/>
</dbReference>
<dbReference type="Gene3D" id="1.10.8.10">
    <property type="entry name" value="DNA helicase RuvA subunit, C-terminal domain"/>
    <property type="match status" value="1"/>
</dbReference>
<evidence type="ECO:0000313" key="2">
    <source>
        <dbReference type="EMBL" id="CAI9291351.1"/>
    </source>
</evidence>
<proteinExistence type="predicted"/>
<keyword evidence="3" id="KW-1185">Reference proteome</keyword>
<name>A0AA35ZEW6_LACSI</name>
<evidence type="ECO:0000313" key="3">
    <source>
        <dbReference type="Proteomes" id="UP001177003"/>
    </source>
</evidence>
<accession>A0AA35ZEW6</accession>
<organism evidence="2 3">
    <name type="scientific">Lactuca saligna</name>
    <name type="common">Willowleaf lettuce</name>
    <dbReference type="NCBI Taxonomy" id="75948"/>
    <lineage>
        <taxon>Eukaryota</taxon>
        <taxon>Viridiplantae</taxon>
        <taxon>Streptophyta</taxon>
        <taxon>Embryophyta</taxon>
        <taxon>Tracheophyta</taxon>
        <taxon>Spermatophyta</taxon>
        <taxon>Magnoliopsida</taxon>
        <taxon>eudicotyledons</taxon>
        <taxon>Gunneridae</taxon>
        <taxon>Pentapetalae</taxon>
        <taxon>asterids</taxon>
        <taxon>campanulids</taxon>
        <taxon>Asterales</taxon>
        <taxon>Asteraceae</taxon>
        <taxon>Cichorioideae</taxon>
        <taxon>Cichorieae</taxon>
        <taxon>Lactucinae</taxon>
        <taxon>Lactuca</taxon>
    </lineage>
</organism>
<evidence type="ECO:0000256" key="1">
    <source>
        <dbReference type="SAM" id="MobiDB-lite"/>
    </source>
</evidence>
<reference evidence="2" key="1">
    <citation type="submission" date="2023-04" db="EMBL/GenBank/DDBJ databases">
        <authorList>
            <person name="Vijverberg K."/>
            <person name="Xiong W."/>
            <person name="Schranz E."/>
        </authorList>
    </citation>
    <scope>NUCLEOTIDE SEQUENCE</scope>
</reference>
<dbReference type="Proteomes" id="UP001177003">
    <property type="component" value="Chromosome 6"/>
</dbReference>
<dbReference type="AlphaFoldDB" id="A0AA35ZEW6"/>
<gene>
    <name evidence="2" type="ORF">LSALG_LOCUS30494</name>
</gene>
<protein>
    <submittedName>
        <fullName evidence="2">Uncharacterized protein</fullName>
    </submittedName>
</protein>
<feature type="region of interest" description="Disordered" evidence="1">
    <location>
        <begin position="48"/>
        <end position="75"/>
    </location>
</feature>